<dbReference type="Gene3D" id="3.20.20.70">
    <property type="entry name" value="Aldolase class I"/>
    <property type="match status" value="1"/>
</dbReference>
<keyword evidence="4" id="KW-0028">Amino-acid biosynthesis</keyword>
<protein>
    <recommendedName>
        <fullName evidence="4">3-dehydroquinate dehydratase</fullName>
        <shortName evidence="4">3-dehydroquinase</shortName>
        <ecNumber evidence="4">4.2.1.10</ecNumber>
    </recommendedName>
    <alternativeName>
        <fullName evidence="4">Type I DHQase</fullName>
    </alternativeName>
    <alternativeName>
        <fullName evidence="4">Type I dehydroquinase</fullName>
        <shortName evidence="4">DHQ1</shortName>
    </alternativeName>
</protein>
<feature type="binding site" evidence="4">
    <location>
        <begin position="31"/>
        <end position="33"/>
    </location>
    <ligand>
        <name>3-dehydroquinate</name>
        <dbReference type="ChEBI" id="CHEBI:32364"/>
    </ligand>
</feature>
<dbReference type="GO" id="GO:0046279">
    <property type="term" value="P:3,4-dihydroxybenzoate biosynthetic process"/>
    <property type="evidence" value="ECO:0007669"/>
    <property type="project" value="UniProtKB-ARBA"/>
</dbReference>
<evidence type="ECO:0000313" key="6">
    <source>
        <dbReference type="Proteomes" id="UP000017840"/>
    </source>
</evidence>
<keyword evidence="2 4" id="KW-0456">Lyase</keyword>
<sequence>MNLEFDEFRLAASTADLSEEPAAREHADCVEFRMDLADAPLDALAAYDGSLPLLVTNRPRWEGGETRPDGRLDALAAAVDHKAVAAVDVELATLRGRPTGENDASVADLVGRAREAGVTVVASVHDFAATPDPRTLDALSAAAARAGDVGKLAVTASDRDDALALLSATHRATRRGERVATMAMGEAGRHTRAVAPVYGSRIGYAPVRPEAATAPGQYDLATLRELVESLA</sequence>
<organism evidence="5 6">
    <name type="scientific">Candidatus Halobonum tyrrellensis G22</name>
    <dbReference type="NCBI Taxonomy" id="1324957"/>
    <lineage>
        <taxon>Archaea</taxon>
        <taxon>Methanobacteriati</taxon>
        <taxon>Methanobacteriota</taxon>
        <taxon>Stenosarchaea group</taxon>
        <taxon>Halobacteria</taxon>
        <taxon>Halobacteriales</taxon>
        <taxon>Haloferacaceae</taxon>
        <taxon>Candidatus Halobonum</taxon>
    </lineage>
</organism>
<proteinExistence type="inferred from homology"/>
<feature type="binding site" evidence="4">
    <location>
        <position position="217"/>
    </location>
    <ligand>
        <name>3-dehydroquinate</name>
        <dbReference type="ChEBI" id="CHEBI:32364"/>
    </ligand>
</feature>
<dbReference type="PANTHER" id="PTHR43699:SF1">
    <property type="entry name" value="3-DEHYDROQUINATE DEHYDRATASE"/>
    <property type="match status" value="1"/>
</dbReference>
<dbReference type="GO" id="GO:0008652">
    <property type="term" value="P:amino acid biosynthetic process"/>
    <property type="evidence" value="ECO:0007669"/>
    <property type="project" value="UniProtKB-KW"/>
</dbReference>
<evidence type="ECO:0000256" key="2">
    <source>
        <dbReference type="ARBA" id="ARBA00023239"/>
    </source>
</evidence>
<comment type="subunit">
    <text evidence="4">Homodimer.</text>
</comment>
<dbReference type="UniPathway" id="UPA00053">
    <property type="reaction ID" value="UER00086"/>
</dbReference>
<dbReference type="GO" id="GO:0009423">
    <property type="term" value="P:chorismate biosynthetic process"/>
    <property type="evidence" value="ECO:0007669"/>
    <property type="project" value="UniProtKB-UniRule"/>
</dbReference>
<dbReference type="eggNOG" id="arCOG02097">
    <property type="taxonomic scope" value="Archaea"/>
</dbReference>
<gene>
    <name evidence="4" type="primary">aroD</name>
    <name evidence="5" type="ORF">K933_09322</name>
</gene>
<dbReference type="EC" id="4.2.1.10" evidence="4"/>
<dbReference type="HAMAP" id="MF_00214">
    <property type="entry name" value="AroD"/>
    <property type="match status" value="1"/>
</dbReference>
<dbReference type="SUPFAM" id="SSF51569">
    <property type="entry name" value="Aldolase"/>
    <property type="match status" value="1"/>
</dbReference>
<keyword evidence="3 4" id="KW-0704">Schiff base</keyword>
<comment type="catalytic activity">
    <reaction evidence="1 4">
        <text>3-dehydroquinate = 3-dehydroshikimate + H2O</text>
        <dbReference type="Rhea" id="RHEA:21096"/>
        <dbReference type="ChEBI" id="CHEBI:15377"/>
        <dbReference type="ChEBI" id="CHEBI:16630"/>
        <dbReference type="ChEBI" id="CHEBI:32364"/>
        <dbReference type="EC" id="4.2.1.10"/>
    </reaction>
</comment>
<comment type="similarity">
    <text evidence="4">Belongs to the type-I 3-dehydroquinase family.</text>
</comment>
<evidence type="ECO:0000313" key="5">
    <source>
        <dbReference type="EMBL" id="ESP88312.1"/>
    </source>
</evidence>
<reference evidence="5 6" key="1">
    <citation type="journal article" date="2013" name="Genome Announc.">
        <title>Draft Genome Sequence of 'Candidatus Halobonum tyrrellensis' Strain G22, Isolated from the Hypersaline Waters of Lake Tyrrell, Australia.</title>
        <authorList>
            <person name="Ugalde J.A."/>
            <person name="Narasingarao P."/>
            <person name="Kuo S."/>
            <person name="Podell S."/>
            <person name="Allen E.E."/>
        </authorList>
    </citation>
    <scope>NUCLEOTIDE SEQUENCE [LARGE SCALE GENOMIC DNA]</scope>
    <source>
        <strain evidence="5 6">G22</strain>
    </source>
</reference>
<comment type="caution">
    <text evidence="5">The sequence shown here is derived from an EMBL/GenBank/DDBJ whole genome shotgun (WGS) entry which is preliminary data.</text>
</comment>
<dbReference type="PANTHER" id="PTHR43699">
    <property type="entry name" value="3-DEHYDROQUINATE DEHYDRATASE"/>
    <property type="match status" value="1"/>
</dbReference>
<dbReference type="Proteomes" id="UP000017840">
    <property type="component" value="Unassembled WGS sequence"/>
</dbReference>
<dbReference type="InterPro" id="IPR013785">
    <property type="entry name" value="Aldolase_TIM"/>
</dbReference>
<dbReference type="GO" id="GO:0003855">
    <property type="term" value="F:3-dehydroquinate dehydratase activity"/>
    <property type="evidence" value="ECO:0007669"/>
    <property type="project" value="UniProtKB-UniRule"/>
</dbReference>
<comment type="pathway">
    <text evidence="4">Metabolic intermediate biosynthesis; chorismate biosynthesis; chorismate from D-erythrose 4-phosphate and phosphoenolpyruvate: step 3/7.</text>
</comment>
<feature type="binding site" evidence="4">
    <location>
        <position position="58"/>
    </location>
    <ligand>
        <name>3-dehydroquinate</name>
        <dbReference type="ChEBI" id="CHEBI:32364"/>
    </ligand>
</feature>
<dbReference type="InterPro" id="IPR001381">
    <property type="entry name" value="DHquinase_I"/>
</dbReference>
<keyword evidence="6" id="KW-1185">Reference proteome</keyword>
<feature type="binding site" evidence="4">
    <location>
        <position position="213"/>
    </location>
    <ligand>
        <name>3-dehydroquinate</name>
        <dbReference type="ChEBI" id="CHEBI:32364"/>
    </ligand>
</feature>
<name>V4IYX2_9EURY</name>
<accession>V4IYX2</accession>
<dbReference type="GO" id="GO:0009073">
    <property type="term" value="P:aromatic amino acid family biosynthetic process"/>
    <property type="evidence" value="ECO:0007669"/>
    <property type="project" value="UniProtKB-KW"/>
</dbReference>
<dbReference type="STRING" id="1324957.K933_09322"/>
<dbReference type="EMBL" id="ASGZ01000029">
    <property type="protein sequence ID" value="ESP88312.1"/>
    <property type="molecule type" value="Genomic_DNA"/>
</dbReference>
<evidence type="ECO:0000256" key="3">
    <source>
        <dbReference type="ARBA" id="ARBA00023270"/>
    </source>
</evidence>
<evidence type="ECO:0000256" key="1">
    <source>
        <dbReference type="ARBA" id="ARBA00001864"/>
    </source>
</evidence>
<dbReference type="AlphaFoldDB" id="V4IYX2"/>
<comment type="function">
    <text evidence="4">Involved in the third step of the chorismate pathway, which leads to the biosynthesis of aromatic amino acids. Catalyzes the cis-dehydration of 3-dehydroquinate (DHQ) and introduces the first double bond of the aromatic ring to yield 3-dehydroshikimate.</text>
</comment>
<dbReference type="Pfam" id="PF01487">
    <property type="entry name" value="DHquinase_I"/>
    <property type="match status" value="1"/>
</dbReference>
<dbReference type="CDD" id="cd00502">
    <property type="entry name" value="DHQase_I"/>
    <property type="match status" value="1"/>
</dbReference>
<dbReference type="InterPro" id="IPR050146">
    <property type="entry name" value="Type-I_3-dehydroquinase"/>
</dbReference>
<dbReference type="PATRIC" id="fig|1324957.4.peg.1898"/>
<evidence type="ECO:0000256" key="4">
    <source>
        <dbReference type="HAMAP-Rule" id="MF_00214"/>
    </source>
</evidence>
<feature type="binding site" evidence="4">
    <location>
        <position position="13"/>
    </location>
    <ligand>
        <name>3-dehydroquinate</name>
        <dbReference type="ChEBI" id="CHEBI:32364"/>
    </ligand>
</feature>
<feature type="active site" description="Schiff-base intermediate with substrate" evidence="4">
    <location>
        <position position="151"/>
    </location>
</feature>
<feature type="binding site" evidence="4">
    <location>
        <position position="192"/>
    </location>
    <ligand>
        <name>3-dehydroquinate</name>
        <dbReference type="ChEBI" id="CHEBI:32364"/>
    </ligand>
</feature>
<feature type="active site" description="Proton donor/acceptor" evidence="4">
    <location>
        <position position="125"/>
    </location>
</feature>
<keyword evidence="4" id="KW-0057">Aromatic amino acid biosynthesis</keyword>